<evidence type="ECO:0000313" key="5">
    <source>
        <dbReference type="Proteomes" id="UP000198238"/>
    </source>
</evidence>
<dbReference type="CDD" id="cd02440">
    <property type="entry name" value="AdoMet_MTases"/>
    <property type="match status" value="1"/>
</dbReference>
<feature type="domain" description="Methyltransferase small" evidence="3">
    <location>
        <begin position="191"/>
        <end position="320"/>
    </location>
</feature>
<dbReference type="Pfam" id="PF05175">
    <property type="entry name" value="MTS"/>
    <property type="match status" value="1"/>
</dbReference>
<keyword evidence="1 4" id="KW-0489">Methyltransferase</keyword>
<keyword evidence="2" id="KW-0949">S-adenosyl-L-methionine</keyword>
<dbReference type="Gene3D" id="3.40.50.150">
    <property type="entry name" value="Vaccinia Virus protein VP39"/>
    <property type="match status" value="1"/>
</dbReference>
<name>A0A220S3T9_9NEIS</name>
<dbReference type="GO" id="GO:0036009">
    <property type="term" value="F:protein-glutamine N-methyltransferase activity"/>
    <property type="evidence" value="ECO:0007669"/>
    <property type="project" value="TreeGrafter"/>
</dbReference>
<dbReference type="Proteomes" id="UP000198238">
    <property type="component" value="Chromosome"/>
</dbReference>
<dbReference type="EMBL" id="CP022278">
    <property type="protein sequence ID" value="ASK28062.1"/>
    <property type="molecule type" value="Genomic_DNA"/>
</dbReference>
<dbReference type="GO" id="GO:0032259">
    <property type="term" value="P:methylation"/>
    <property type="evidence" value="ECO:0007669"/>
    <property type="project" value="UniProtKB-KW"/>
</dbReference>
<keyword evidence="5" id="KW-1185">Reference proteome</keyword>
<dbReference type="PROSITE" id="PS00092">
    <property type="entry name" value="N6_MTASE"/>
    <property type="match status" value="1"/>
</dbReference>
<evidence type="ECO:0000259" key="3">
    <source>
        <dbReference type="Pfam" id="PF05175"/>
    </source>
</evidence>
<dbReference type="KEGG" id="nei:BG910_10275"/>
<evidence type="ECO:0000256" key="2">
    <source>
        <dbReference type="ARBA" id="ARBA00022691"/>
    </source>
</evidence>
<sequence>MSNLIPTGRTDIEWRNESTQKPPKAAVYPAEANADKILKAAYEHTATVWTGDFHNAKQVLAAMKKRVKRPSEKKRAGGGDAVAERSRNIQTAFHAHRMKQAQQSRILNMLAVEIGAGFTLDIPRAPDVKAALADVYGKPNDAPFLLPLNQLLGFIGAHEWHKKGVEIPALGGRIHVPFGVFSPLRGEYLDLIAAALAGSKFQTAFDIGTGSGIIAALLAKHGVPKITATDTNPRAVACACANFCRLDLDNIVIEKTDLFPAGCADLIVCNPPWLPAKPSSAVEAALYDPESRMLEGFLNGAAAHLNDGGEVWLVMSDLAEHLHLREQDFLPQCFQTASLEIAEVLQTRPKHAKAADENDPLAFARGREVTSLYRLKKAV</sequence>
<dbReference type="SUPFAM" id="SSF53335">
    <property type="entry name" value="S-adenosyl-L-methionine-dependent methyltransferases"/>
    <property type="match status" value="1"/>
</dbReference>
<dbReference type="InterPro" id="IPR002052">
    <property type="entry name" value="DNA_methylase_N6_adenine_CS"/>
</dbReference>
<dbReference type="AlphaFoldDB" id="A0A220S3T9"/>
<dbReference type="GO" id="GO:0003676">
    <property type="term" value="F:nucleic acid binding"/>
    <property type="evidence" value="ECO:0007669"/>
    <property type="project" value="InterPro"/>
</dbReference>
<keyword evidence="4" id="KW-0808">Transferase</keyword>
<proteinExistence type="predicted"/>
<dbReference type="OrthoDB" id="267914at2"/>
<dbReference type="InterPro" id="IPR007848">
    <property type="entry name" value="Small_mtfrase_dom"/>
</dbReference>
<dbReference type="PANTHER" id="PTHR18895:SF74">
    <property type="entry name" value="MTRF1L RELEASE FACTOR GLUTAMINE METHYLTRANSFERASE"/>
    <property type="match status" value="1"/>
</dbReference>
<organism evidence="4 5">
    <name type="scientific">Neisseria chenwenguii</name>
    <dbReference type="NCBI Taxonomy" id="1853278"/>
    <lineage>
        <taxon>Bacteria</taxon>
        <taxon>Pseudomonadati</taxon>
        <taxon>Pseudomonadota</taxon>
        <taxon>Betaproteobacteria</taxon>
        <taxon>Neisseriales</taxon>
        <taxon>Neisseriaceae</taxon>
        <taxon>Neisseria</taxon>
    </lineage>
</organism>
<evidence type="ECO:0000256" key="1">
    <source>
        <dbReference type="ARBA" id="ARBA00022603"/>
    </source>
</evidence>
<reference evidence="4 5" key="1">
    <citation type="submission" date="2017-06" db="EMBL/GenBank/DDBJ databases">
        <title>Neisseria chenwenguii sp. nov., isolated from the intestinal contents of Tibetan Plateau Pika in Yushu, Qinghai Province, China.</title>
        <authorList>
            <person name="Zhang G."/>
        </authorList>
    </citation>
    <scope>NUCLEOTIDE SEQUENCE [LARGE SCALE GENOMIC DNA]</scope>
    <source>
        <strain evidence="4 5">10023</strain>
    </source>
</reference>
<gene>
    <name evidence="4" type="ORF">BG910_10275</name>
</gene>
<dbReference type="RefSeq" id="WP_089036754.1">
    <property type="nucleotide sequence ID" value="NZ_CP022278.1"/>
</dbReference>
<protein>
    <submittedName>
        <fullName evidence="4">Methyltransferase</fullName>
    </submittedName>
</protein>
<evidence type="ECO:0000313" key="4">
    <source>
        <dbReference type="EMBL" id="ASK28062.1"/>
    </source>
</evidence>
<dbReference type="InterPro" id="IPR029063">
    <property type="entry name" value="SAM-dependent_MTases_sf"/>
</dbReference>
<dbReference type="PANTHER" id="PTHR18895">
    <property type="entry name" value="HEMK METHYLTRANSFERASE"/>
    <property type="match status" value="1"/>
</dbReference>
<dbReference type="InterPro" id="IPR050320">
    <property type="entry name" value="N5-glutamine_MTase"/>
</dbReference>
<accession>A0A220S3T9</accession>